<evidence type="ECO:0000313" key="8">
    <source>
        <dbReference type="Proteomes" id="UP001054889"/>
    </source>
</evidence>
<feature type="region of interest" description="Disordered" evidence="5">
    <location>
        <begin position="198"/>
        <end position="232"/>
    </location>
</feature>
<reference evidence="7" key="1">
    <citation type="journal article" date="2018" name="DNA Res.">
        <title>Multiple hybrid de novo genome assembly of finger millet, an orphan allotetraploid crop.</title>
        <authorList>
            <person name="Hatakeyama M."/>
            <person name="Aluri S."/>
            <person name="Balachadran M.T."/>
            <person name="Sivarajan S.R."/>
            <person name="Patrignani A."/>
            <person name="Gruter S."/>
            <person name="Poveda L."/>
            <person name="Shimizu-Inatsugi R."/>
            <person name="Baeten J."/>
            <person name="Francoijs K.J."/>
            <person name="Nataraja K.N."/>
            <person name="Reddy Y.A.N."/>
            <person name="Phadnis S."/>
            <person name="Ravikumar R.L."/>
            <person name="Schlapbach R."/>
            <person name="Sreeman S.M."/>
            <person name="Shimizu K.K."/>
        </authorList>
    </citation>
    <scope>NUCLEOTIDE SEQUENCE</scope>
</reference>
<proteinExistence type="predicted"/>
<keyword evidence="4 6" id="KW-0472">Membrane</keyword>
<name>A0AAV5FSP0_ELECO</name>
<comment type="caution">
    <text evidence="7">The sequence shown here is derived from an EMBL/GenBank/DDBJ whole genome shotgun (WGS) entry which is preliminary data.</text>
</comment>
<feature type="compositionally biased region" description="Basic and acidic residues" evidence="5">
    <location>
        <begin position="211"/>
        <end position="220"/>
    </location>
</feature>
<dbReference type="AlphaFoldDB" id="A0AAV5FSP0"/>
<keyword evidence="8" id="KW-1185">Reference proteome</keyword>
<evidence type="ECO:0000256" key="2">
    <source>
        <dbReference type="ARBA" id="ARBA00022692"/>
    </source>
</evidence>
<reference evidence="7" key="2">
    <citation type="submission" date="2021-12" db="EMBL/GenBank/DDBJ databases">
        <title>Resequencing data analysis of finger millet.</title>
        <authorList>
            <person name="Hatakeyama M."/>
            <person name="Aluri S."/>
            <person name="Balachadran M.T."/>
            <person name="Sivarajan S.R."/>
            <person name="Poveda L."/>
            <person name="Shimizu-Inatsugi R."/>
            <person name="Schlapbach R."/>
            <person name="Sreeman S.M."/>
            <person name="Shimizu K.K."/>
        </authorList>
    </citation>
    <scope>NUCLEOTIDE SEQUENCE</scope>
</reference>
<sequence>MESPFFMRGLRTQLHKIAAHCSTALVSTESCVEAAGGDGAGCRDEAAALRLKTLAVAAILAASAAGVAVPLAARDRFLGGGAFALVKAFSAGVVLATGFVHVLGDAEKALANPCLPSAPWQAFPFAGFVALLAALGTLAVDLVCTQLYERKLHRGEQQQTDASSEPHEAAALQLQDSSVPVISRWDGADNDAMHVAGTSAQRDSHGHRHGHGEAAHDGRRGHVHGHRHDDEEPSLARRVVVAQVMSSAHAICRTVYIE</sequence>
<comment type="subcellular location">
    <subcellularLocation>
        <location evidence="1">Cell membrane</location>
        <topology evidence="1">Multi-pass membrane protein</topology>
    </subcellularLocation>
</comment>
<keyword evidence="3 6" id="KW-1133">Transmembrane helix</keyword>
<organism evidence="7 8">
    <name type="scientific">Eleusine coracana subsp. coracana</name>
    <dbReference type="NCBI Taxonomy" id="191504"/>
    <lineage>
        <taxon>Eukaryota</taxon>
        <taxon>Viridiplantae</taxon>
        <taxon>Streptophyta</taxon>
        <taxon>Embryophyta</taxon>
        <taxon>Tracheophyta</taxon>
        <taxon>Spermatophyta</taxon>
        <taxon>Magnoliopsida</taxon>
        <taxon>Liliopsida</taxon>
        <taxon>Poales</taxon>
        <taxon>Poaceae</taxon>
        <taxon>PACMAD clade</taxon>
        <taxon>Chloridoideae</taxon>
        <taxon>Cynodonteae</taxon>
        <taxon>Eleusininae</taxon>
        <taxon>Eleusine</taxon>
    </lineage>
</organism>
<evidence type="ECO:0000256" key="6">
    <source>
        <dbReference type="SAM" id="Phobius"/>
    </source>
</evidence>
<accession>A0AAV5FSP0</accession>
<feature type="transmembrane region" description="Helical" evidence="6">
    <location>
        <begin position="123"/>
        <end position="144"/>
    </location>
</feature>
<evidence type="ECO:0000256" key="1">
    <source>
        <dbReference type="ARBA" id="ARBA00004651"/>
    </source>
</evidence>
<evidence type="ECO:0000256" key="5">
    <source>
        <dbReference type="SAM" id="MobiDB-lite"/>
    </source>
</evidence>
<evidence type="ECO:0000256" key="4">
    <source>
        <dbReference type="ARBA" id="ARBA00023136"/>
    </source>
</evidence>
<gene>
    <name evidence="7" type="primary">gb27729</name>
    <name evidence="7" type="ORF">PR202_gb27729</name>
</gene>
<feature type="transmembrane region" description="Helical" evidence="6">
    <location>
        <begin position="54"/>
        <end position="73"/>
    </location>
</feature>
<dbReference type="PANTHER" id="PTHR11040:SF216">
    <property type="entry name" value="ZINC TRANSPORTER 10"/>
    <property type="match status" value="1"/>
</dbReference>
<dbReference type="GO" id="GO:0005886">
    <property type="term" value="C:plasma membrane"/>
    <property type="evidence" value="ECO:0007669"/>
    <property type="project" value="UniProtKB-SubCell"/>
</dbReference>
<dbReference type="Proteomes" id="UP001054889">
    <property type="component" value="Unassembled WGS sequence"/>
</dbReference>
<dbReference type="PANTHER" id="PTHR11040">
    <property type="entry name" value="ZINC/IRON TRANSPORTER"/>
    <property type="match status" value="1"/>
</dbReference>
<dbReference type="InterPro" id="IPR003689">
    <property type="entry name" value="ZIP"/>
</dbReference>
<keyword evidence="2 6" id="KW-0812">Transmembrane</keyword>
<dbReference type="Pfam" id="PF02535">
    <property type="entry name" value="Zip"/>
    <property type="match status" value="1"/>
</dbReference>
<feature type="transmembrane region" description="Helical" evidence="6">
    <location>
        <begin position="85"/>
        <end position="103"/>
    </location>
</feature>
<protein>
    <submittedName>
        <fullName evidence="7">Uncharacterized protein</fullName>
    </submittedName>
</protein>
<dbReference type="GO" id="GO:0005385">
    <property type="term" value="F:zinc ion transmembrane transporter activity"/>
    <property type="evidence" value="ECO:0007669"/>
    <property type="project" value="TreeGrafter"/>
</dbReference>
<evidence type="ECO:0000256" key="3">
    <source>
        <dbReference type="ARBA" id="ARBA00022989"/>
    </source>
</evidence>
<evidence type="ECO:0000313" key="7">
    <source>
        <dbReference type="EMBL" id="GJN38664.1"/>
    </source>
</evidence>
<dbReference type="EMBL" id="BQKI01000097">
    <property type="protein sequence ID" value="GJN38664.1"/>
    <property type="molecule type" value="Genomic_DNA"/>
</dbReference>